<dbReference type="InterPro" id="IPR009056">
    <property type="entry name" value="Cyt_c-like_dom"/>
</dbReference>
<dbReference type="AlphaFoldDB" id="A0A938WL42"/>
<dbReference type="EMBL" id="JACJJL010000013">
    <property type="protein sequence ID" value="MBM6661831.1"/>
    <property type="molecule type" value="Genomic_DNA"/>
</dbReference>
<evidence type="ECO:0000256" key="3">
    <source>
        <dbReference type="PROSITE-ProRule" id="PRU00433"/>
    </source>
</evidence>
<evidence type="ECO:0000256" key="1">
    <source>
        <dbReference type="ARBA" id="ARBA00022723"/>
    </source>
</evidence>
<evidence type="ECO:0000256" key="4">
    <source>
        <dbReference type="SAM" id="Phobius"/>
    </source>
</evidence>
<feature type="domain" description="Cytochrome c" evidence="5">
    <location>
        <begin position="33"/>
        <end position="154"/>
    </location>
</feature>
<evidence type="ECO:0000259" key="5">
    <source>
        <dbReference type="PROSITE" id="PS51007"/>
    </source>
</evidence>
<reference evidence="6 7" key="1">
    <citation type="journal article" date="2021" name="Sci. Rep.">
        <title>The distribution of antibiotic resistance genes in chicken gut microbiota commensals.</title>
        <authorList>
            <person name="Juricova H."/>
            <person name="Matiasovicova J."/>
            <person name="Kubasova T."/>
            <person name="Cejkova D."/>
            <person name="Rychlik I."/>
        </authorList>
    </citation>
    <scope>NUCLEOTIDE SEQUENCE [LARGE SCALE GENOMIC DNA]</scope>
    <source>
        <strain evidence="6 7">An819</strain>
    </source>
</reference>
<feature type="transmembrane region" description="Helical" evidence="4">
    <location>
        <begin position="100"/>
        <end position="122"/>
    </location>
</feature>
<dbReference type="Proteomes" id="UP000764045">
    <property type="component" value="Unassembled WGS sequence"/>
</dbReference>
<keyword evidence="7" id="KW-1185">Reference proteome</keyword>
<keyword evidence="2 3" id="KW-0408">Iron</keyword>
<dbReference type="PROSITE" id="PS51007">
    <property type="entry name" value="CYTC"/>
    <property type="match status" value="1"/>
</dbReference>
<keyword evidence="4" id="KW-0472">Membrane</keyword>
<evidence type="ECO:0000313" key="7">
    <source>
        <dbReference type="Proteomes" id="UP000764045"/>
    </source>
</evidence>
<proteinExistence type="predicted"/>
<keyword evidence="1 3" id="KW-0479">Metal-binding</keyword>
<keyword evidence="3" id="KW-0349">Heme</keyword>
<organism evidence="6 7">
    <name type="scientific">Marseilla massiliensis</name>
    <dbReference type="NCBI Taxonomy" id="1841864"/>
    <lineage>
        <taxon>Bacteria</taxon>
        <taxon>Pseudomonadati</taxon>
        <taxon>Bacteroidota</taxon>
        <taxon>Bacteroidia</taxon>
        <taxon>Bacteroidales</taxon>
        <taxon>Prevotellaceae</taxon>
        <taxon>Marseilla</taxon>
    </lineage>
</organism>
<dbReference type="RefSeq" id="WP_205109649.1">
    <property type="nucleotide sequence ID" value="NZ_JACJJL010000013.1"/>
</dbReference>
<dbReference type="GO" id="GO:0009055">
    <property type="term" value="F:electron transfer activity"/>
    <property type="evidence" value="ECO:0007669"/>
    <property type="project" value="InterPro"/>
</dbReference>
<evidence type="ECO:0000256" key="2">
    <source>
        <dbReference type="ARBA" id="ARBA00023004"/>
    </source>
</evidence>
<keyword evidence="4" id="KW-1133">Transmembrane helix</keyword>
<dbReference type="GO" id="GO:0046872">
    <property type="term" value="F:metal ion binding"/>
    <property type="evidence" value="ECO:0007669"/>
    <property type="project" value="UniProtKB-KW"/>
</dbReference>
<protein>
    <submittedName>
        <fullName evidence="6">Zinc ribbon domain-containing protein</fullName>
    </submittedName>
</protein>
<evidence type="ECO:0000313" key="6">
    <source>
        <dbReference type="EMBL" id="MBM6661831.1"/>
    </source>
</evidence>
<accession>A0A938WL42</accession>
<dbReference type="GO" id="GO:0020037">
    <property type="term" value="F:heme binding"/>
    <property type="evidence" value="ECO:0007669"/>
    <property type="project" value="InterPro"/>
</dbReference>
<comment type="caution">
    <text evidence="6">The sequence shown here is derived from an EMBL/GenBank/DDBJ whole genome shotgun (WGS) entry which is preliminary data.</text>
</comment>
<gene>
    <name evidence="6" type="ORF">H6B30_08745</name>
</gene>
<dbReference type="InterPro" id="IPR026870">
    <property type="entry name" value="Zinc_ribbon_dom"/>
</dbReference>
<dbReference type="Pfam" id="PF13240">
    <property type="entry name" value="Zn_Ribbon_1"/>
    <property type="match status" value="1"/>
</dbReference>
<keyword evidence="4" id="KW-0812">Transmembrane</keyword>
<name>A0A938WL42_9BACT</name>
<sequence>MAIIKCPECGHQVSDHAKTCPNCGIEIEGNIKKCPECGEIVFKEADSCQACHHQFAGHAVAPAGSQADGSEVVQVVAQYESDGREDAGRPRGSNGRGRRVTTIVAVAFVIALLVVFGGMYFYQNTQEKNEIEAYQNAMASDEPAVLANFLDIYTDAPAAHRDSVSARLDNLKRVDTEWDNAVASGSKAAIERYVKMHPNSVHLVEAKLKIDSLDWVAATEDNTVEAYKAYMENHAEGLYVYEAQKRFEELDAQQVTDKDKQDVSSLFSGYFTALAANDEDGVTACLANIMTSFLHKADATKVDVIEYMKRMHSQADITRMSFRMNNDWKIEKIPAADGAYGYSVTFSVDQKLEHTDPANNAFTTLKVEAKVSPDMKISELNMKKIVQ</sequence>